<dbReference type="InterPro" id="IPR004516">
    <property type="entry name" value="HisRS/HisZ"/>
</dbReference>
<dbReference type="GO" id="GO:0005524">
    <property type="term" value="F:ATP binding"/>
    <property type="evidence" value="ECO:0007669"/>
    <property type="project" value="UniProtKB-KW"/>
</dbReference>
<comment type="similarity">
    <text evidence="1">Belongs to the class-II aminoacyl-tRNA synthetase family.</text>
</comment>
<gene>
    <name evidence="11" type="ORF">LCGC14_1314430</name>
</gene>
<evidence type="ECO:0000313" key="11">
    <source>
        <dbReference type="EMBL" id="KKM82937.1"/>
    </source>
</evidence>
<evidence type="ECO:0000256" key="1">
    <source>
        <dbReference type="ARBA" id="ARBA00008226"/>
    </source>
</evidence>
<reference evidence="11" key="1">
    <citation type="journal article" date="2015" name="Nature">
        <title>Complex archaea that bridge the gap between prokaryotes and eukaryotes.</title>
        <authorList>
            <person name="Spang A."/>
            <person name="Saw J.H."/>
            <person name="Jorgensen S.L."/>
            <person name="Zaremba-Niedzwiedzka K."/>
            <person name="Martijn J."/>
            <person name="Lind A.E."/>
            <person name="van Eijk R."/>
            <person name="Schleper C."/>
            <person name="Guy L."/>
            <person name="Ettema T.J."/>
        </authorList>
    </citation>
    <scope>NUCLEOTIDE SEQUENCE</scope>
</reference>
<keyword evidence="4" id="KW-0547">Nucleotide-binding</keyword>
<dbReference type="InterPro" id="IPR004154">
    <property type="entry name" value="Anticodon-bd"/>
</dbReference>
<dbReference type="PROSITE" id="PS50862">
    <property type="entry name" value="AA_TRNA_LIGASE_II"/>
    <property type="match status" value="1"/>
</dbReference>
<keyword evidence="6" id="KW-0648">Protein biosynthesis</keyword>
<evidence type="ECO:0000256" key="2">
    <source>
        <dbReference type="ARBA" id="ARBA00012815"/>
    </source>
</evidence>
<feature type="domain" description="Aminoacyl-transfer RNA synthetases class-II family profile" evidence="10">
    <location>
        <begin position="22"/>
        <end position="320"/>
    </location>
</feature>
<evidence type="ECO:0000256" key="3">
    <source>
        <dbReference type="ARBA" id="ARBA00022598"/>
    </source>
</evidence>
<dbReference type="InterPro" id="IPR006195">
    <property type="entry name" value="aa-tRNA-synth_II"/>
</dbReference>
<dbReference type="AlphaFoldDB" id="A0A0F9NNR7"/>
<dbReference type="InterPro" id="IPR036621">
    <property type="entry name" value="Anticodon-bd_dom_sf"/>
</dbReference>
<dbReference type="InterPro" id="IPR015807">
    <property type="entry name" value="His-tRNA-ligase"/>
</dbReference>
<dbReference type="EMBL" id="LAZR01007789">
    <property type="protein sequence ID" value="KKM82937.1"/>
    <property type="molecule type" value="Genomic_DNA"/>
</dbReference>
<keyword evidence="3" id="KW-0436">Ligase</keyword>
<dbReference type="GO" id="GO:0005737">
    <property type="term" value="C:cytoplasm"/>
    <property type="evidence" value="ECO:0007669"/>
    <property type="project" value="InterPro"/>
</dbReference>
<dbReference type="GO" id="GO:0006427">
    <property type="term" value="P:histidyl-tRNA aminoacylation"/>
    <property type="evidence" value="ECO:0007669"/>
    <property type="project" value="InterPro"/>
</dbReference>
<name>A0A0F9NNR7_9ZZZZ</name>
<accession>A0A0F9NNR7</accession>
<dbReference type="Pfam" id="PF03129">
    <property type="entry name" value="HGTP_anticodon"/>
    <property type="match status" value="1"/>
</dbReference>
<proteinExistence type="inferred from homology"/>
<dbReference type="SUPFAM" id="SSF55681">
    <property type="entry name" value="Class II aaRS and biotin synthetases"/>
    <property type="match status" value="1"/>
</dbReference>
<dbReference type="InterPro" id="IPR041715">
    <property type="entry name" value="HisRS-like_core"/>
</dbReference>
<protein>
    <recommendedName>
        <fullName evidence="2">histidine--tRNA ligase</fullName>
        <ecNumber evidence="2">6.1.1.21</ecNumber>
    </recommendedName>
    <alternativeName>
        <fullName evidence="8">Histidyl-tRNA synthetase</fullName>
    </alternativeName>
</protein>
<dbReference type="PANTHER" id="PTHR43707">
    <property type="entry name" value="HISTIDYL-TRNA SYNTHETASE"/>
    <property type="match status" value="1"/>
</dbReference>
<dbReference type="NCBIfam" id="TIGR00442">
    <property type="entry name" value="hisS"/>
    <property type="match status" value="1"/>
</dbReference>
<dbReference type="GO" id="GO:0004821">
    <property type="term" value="F:histidine-tRNA ligase activity"/>
    <property type="evidence" value="ECO:0007669"/>
    <property type="project" value="UniProtKB-EC"/>
</dbReference>
<evidence type="ECO:0000256" key="7">
    <source>
        <dbReference type="ARBA" id="ARBA00023146"/>
    </source>
</evidence>
<comment type="catalytic activity">
    <reaction evidence="9">
        <text>tRNA(His) + L-histidine + ATP = L-histidyl-tRNA(His) + AMP + diphosphate + H(+)</text>
        <dbReference type="Rhea" id="RHEA:17313"/>
        <dbReference type="Rhea" id="RHEA-COMP:9665"/>
        <dbReference type="Rhea" id="RHEA-COMP:9689"/>
        <dbReference type="ChEBI" id="CHEBI:15378"/>
        <dbReference type="ChEBI" id="CHEBI:30616"/>
        <dbReference type="ChEBI" id="CHEBI:33019"/>
        <dbReference type="ChEBI" id="CHEBI:57595"/>
        <dbReference type="ChEBI" id="CHEBI:78442"/>
        <dbReference type="ChEBI" id="CHEBI:78527"/>
        <dbReference type="ChEBI" id="CHEBI:456215"/>
        <dbReference type="EC" id="6.1.1.21"/>
    </reaction>
</comment>
<evidence type="ECO:0000259" key="10">
    <source>
        <dbReference type="PROSITE" id="PS50862"/>
    </source>
</evidence>
<dbReference type="PIRSF" id="PIRSF001549">
    <property type="entry name" value="His-tRNA_synth"/>
    <property type="match status" value="1"/>
</dbReference>
<dbReference type="InterPro" id="IPR045864">
    <property type="entry name" value="aa-tRNA-synth_II/BPL/LPL"/>
</dbReference>
<dbReference type="InterPro" id="IPR033656">
    <property type="entry name" value="HisRS_anticodon"/>
</dbReference>
<organism evidence="11">
    <name type="scientific">marine sediment metagenome</name>
    <dbReference type="NCBI Taxonomy" id="412755"/>
    <lineage>
        <taxon>unclassified sequences</taxon>
        <taxon>metagenomes</taxon>
        <taxon>ecological metagenomes</taxon>
    </lineage>
</organism>
<evidence type="ECO:0000256" key="9">
    <source>
        <dbReference type="ARBA" id="ARBA00047639"/>
    </source>
</evidence>
<dbReference type="Pfam" id="PF13393">
    <property type="entry name" value="tRNA-synt_His"/>
    <property type="match status" value="1"/>
</dbReference>
<dbReference type="Gene3D" id="3.40.50.800">
    <property type="entry name" value="Anticodon-binding domain"/>
    <property type="match status" value="1"/>
</dbReference>
<comment type="caution">
    <text evidence="11">The sequence shown here is derived from an EMBL/GenBank/DDBJ whole genome shotgun (WGS) entry which is preliminary data.</text>
</comment>
<dbReference type="EC" id="6.1.1.21" evidence="2"/>
<evidence type="ECO:0000256" key="6">
    <source>
        <dbReference type="ARBA" id="ARBA00022917"/>
    </source>
</evidence>
<evidence type="ECO:0000256" key="8">
    <source>
        <dbReference type="ARBA" id="ARBA00030619"/>
    </source>
</evidence>
<sequence>MILSPRGVEDILPDRTYQYQWLERKACSIFSLHGYDEIRTPTFEKTELFLRSVGQETDAGKQMYTFLDKKGRKLSLRPEATASVVRAYLEHKLDKQSAEWRLFYIGSMFRYERPQAGRLREFRQIGVEAIGQASPYLDVEIISIGFEFFREIGFADFDIQLNSIGCKKCRPHYKRKLKKYLKNHIDGLCSVCKNRLEYNTLRVLDCKNKECRLIIEQVPLIKSYLCENCQMHFQKVKVGLKDIGIGFNLNPRLVRGLDYYTRTVFEFVAPSLGAQDTICGGGRYDDLVEELGGPSTPAVGFSIGIERLLIALNKNRVEIPSATTPFIYIATLGEANQTKGYQIAALFRSQGIRTWLNLSEKSLSSQLKIADKKGIKWVMIVGDREVTENRFILRNMQTGNQEKIDWAGLKQFIKRFKSTVCSI</sequence>
<dbReference type="PANTHER" id="PTHR43707:SF1">
    <property type="entry name" value="HISTIDINE--TRNA LIGASE, MITOCHONDRIAL-RELATED"/>
    <property type="match status" value="1"/>
</dbReference>
<evidence type="ECO:0000256" key="4">
    <source>
        <dbReference type="ARBA" id="ARBA00022741"/>
    </source>
</evidence>
<dbReference type="CDD" id="cd00859">
    <property type="entry name" value="HisRS_anticodon"/>
    <property type="match status" value="1"/>
</dbReference>
<dbReference type="SUPFAM" id="SSF52954">
    <property type="entry name" value="Class II aaRS ABD-related"/>
    <property type="match status" value="1"/>
</dbReference>
<dbReference type="CDD" id="cd00773">
    <property type="entry name" value="HisRS-like_core"/>
    <property type="match status" value="1"/>
</dbReference>
<dbReference type="HAMAP" id="MF_00127">
    <property type="entry name" value="His_tRNA_synth"/>
    <property type="match status" value="1"/>
</dbReference>
<keyword evidence="5" id="KW-0067">ATP-binding</keyword>
<keyword evidence="7" id="KW-0030">Aminoacyl-tRNA synthetase</keyword>
<evidence type="ECO:0000256" key="5">
    <source>
        <dbReference type="ARBA" id="ARBA00022840"/>
    </source>
</evidence>
<dbReference type="Gene3D" id="3.30.930.10">
    <property type="entry name" value="Bira Bifunctional Protein, Domain 2"/>
    <property type="match status" value="1"/>
</dbReference>